<dbReference type="CDD" id="cd06579">
    <property type="entry name" value="TM_PBP1_transp_AraH_like"/>
    <property type="match status" value="1"/>
</dbReference>
<feature type="transmembrane region" description="Helical" evidence="6">
    <location>
        <begin position="28"/>
        <end position="50"/>
    </location>
</feature>
<dbReference type="InterPro" id="IPR001851">
    <property type="entry name" value="ABC_transp_permease"/>
</dbReference>
<feature type="transmembrane region" description="Helical" evidence="6">
    <location>
        <begin position="62"/>
        <end position="81"/>
    </location>
</feature>
<protein>
    <submittedName>
        <fullName evidence="7">ABC transporter permease</fullName>
    </submittedName>
</protein>
<comment type="subcellular location">
    <subcellularLocation>
        <location evidence="1">Cell membrane</location>
        <topology evidence="1">Multi-pass membrane protein</topology>
    </subcellularLocation>
</comment>
<accession>A0ABU1F7L7</accession>
<reference evidence="7 8" key="1">
    <citation type="submission" date="2023-09" db="EMBL/GenBank/DDBJ databases">
        <title>Xinfangfangia sedmenti sp. nov., isolated the sedment.</title>
        <authorList>
            <person name="Xu L."/>
        </authorList>
    </citation>
    <scope>NUCLEOTIDE SEQUENCE [LARGE SCALE GENOMIC DNA]</scope>
    <source>
        <strain evidence="7 8">LG-4</strain>
    </source>
</reference>
<keyword evidence="8" id="KW-1185">Reference proteome</keyword>
<feature type="transmembrane region" description="Helical" evidence="6">
    <location>
        <begin position="290"/>
        <end position="307"/>
    </location>
</feature>
<feature type="transmembrane region" description="Helical" evidence="6">
    <location>
        <begin position="113"/>
        <end position="142"/>
    </location>
</feature>
<dbReference type="Pfam" id="PF02653">
    <property type="entry name" value="BPD_transp_2"/>
    <property type="match status" value="1"/>
</dbReference>
<evidence type="ECO:0000256" key="1">
    <source>
        <dbReference type="ARBA" id="ARBA00004651"/>
    </source>
</evidence>
<evidence type="ECO:0000256" key="6">
    <source>
        <dbReference type="SAM" id="Phobius"/>
    </source>
</evidence>
<evidence type="ECO:0000313" key="8">
    <source>
        <dbReference type="Proteomes" id="UP001247754"/>
    </source>
</evidence>
<dbReference type="Proteomes" id="UP001247754">
    <property type="component" value="Unassembled WGS sequence"/>
</dbReference>
<feature type="transmembrane region" description="Helical" evidence="6">
    <location>
        <begin position="184"/>
        <end position="205"/>
    </location>
</feature>
<evidence type="ECO:0000256" key="4">
    <source>
        <dbReference type="ARBA" id="ARBA00022989"/>
    </source>
</evidence>
<dbReference type="RefSeq" id="WP_310456675.1">
    <property type="nucleotide sequence ID" value="NZ_JAVKPH010000006.1"/>
</dbReference>
<evidence type="ECO:0000256" key="5">
    <source>
        <dbReference type="ARBA" id="ARBA00023136"/>
    </source>
</evidence>
<keyword evidence="3 6" id="KW-0812">Transmembrane</keyword>
<name>A0ABU1F7L7_9RHOB</name>
<comment type="caution">
    <text evidence="7">The sequence shown here is derived from an EMBL/GenBank/DDBJ whole genome shotgun (WGS) entry which is preliminary data.</text>
</comment>
<keyword evidence="2" id="KW-1003">Cell membrane</keyword>
<gene>
    <name evidence="7" type="ORF">RGD00_07420</name>
</gene>
<feature type="transmembrane region" description="Helical" evidence="6">
    <location>
        <begin position="149"/>
        <end position="172"/>
    </location>
</feature>
<evidence type="ECO:0000256" key="3">
    <source>
        <dbReference type="ARBA" id="ARBA00022692"/>
    </source>
</evidence>
<feature type="transmembrane region" description="Helical" evidence="6">
    <location>
        <begin position="313"/>
        <end position="332"/>
    </location>
</feature>
<dbReference type="EMBL" id="JAVKPH010000006">
    <property type="protein sequence ID" value="MDR5652427.1"/>
    <property type="molecule type" value="Genomic_DNA"/>
</dbReference>
<keyword evidence="4 6" id="KW-1133">Transmembrane helix</keyword>
<organism evidence="7 8">
    <name type="scientific">Ruixingdingia sedimenti</name>
    <dbReference type="NCBI Taxonomy" id="3073604"/>
    <lineage>
        <taxon>Bacteria</taxon>
        <taxon>Pseudomonadati</taxon>
        <taxon>Pseudomonadota</taxon>
        <taxon>Alphaproteobacteria</taxon>
        <taxon>Rhodobacterales</taxon>
        <taxon>Paracoccaceae</taxon>
        <taxon>Ruixingdingia</taxon>
    </lineage>
</organism>
<evidence type="ECO:0000256" key="2">
    <source>
        <dbReference type="ARBA" id="ARBA00022475"/>
    </source>
</evidence>
<sequence>MSGDIGVTARQGRMGPGPGQWIIENRQILALPVMFVLVVVLFSLASPKFLTTDNLTNVARQSVYLLIVALGQLVVMICGGLDLSVGSNVSLTSVVSSIVMAIVFAAFPENQWYALWAGLAVGMAVGTAVGLVNGLGVTVLGINPFMMTLGMASIVFGITLYISGGVPIYGIPPLHGEIFGFGRIAGIPIPALVAIFLVGLAYFTLEWTRFGRHLYAAGGNGRAAELSGVRTVPVRIVAYAMCGMMAALSGLLLTARLGTGEANIGASLPLESIAACVISGVSLAGGRGRALAVVMGTLLILLVQNGLNLMQVGAYAQSMATGAILVFAMAIGRR</sequence>
<dbReference type="PANTHER" id="PTHR32196">
    <property type="entry name" value="ABC TRANSPORTER PERMEASE PROTEIN YPHD-RELATED-RELATED"/>
    <property type="match status" value="1"/>
</dbReference>
<keyword evidence="5 6" id="KW-0472">Membrane</keyword>
<evidence type="ECO:0000313" key="7">
    <source>
        <dbReference type="EMBL" id="MDR5652427.1"/>
    </source>
</evidence>
<feature type="transmembrane region" description="Helical" evidence="6">
    <location>
        <begin position="264"/>
        <end position="283"/>
    </location>
</feature>
<proteinExistence type="predicted"/>
<feature type="transmembrane region" description="Helical" evidence="6">
    <location>
        <begin position="236"/>
        <end position="258"/>
    </location>
</feature>